<dbReference type="GO" id="GO:0005665">
    <property type="term" value="C:RNA polymerase II, core complex"/>
    <property type="evidence" value="ECO:0007669"/>
    <property type="project" value="TreeGrafter"/>
</dbReference>
<dbReference type="OrthoDB" id="248779at2759"/>
<dbReference type="PROSITE" id="PS01110">
    <property type="entry name" value="RNA_POL_H_23KD"/>
    <property type="match status" value="1"/>
</dbReference>
<evidence type="ECO:0000313" key="7">
    <source>
        <dbReference type="EMBL" id="GAU26808.1"/>
    </source>
</evidence>
<keyword evidence="3" id="KW-0539">Nucleus</keyword>
<dbReference type="InterPro" id="IPR000783">
    <property type="entry name" value="RNA_pol_subH/Rpb5_C"/>
</dbReference>
<evidence type="ECO:0000256" key="2">
    <source>
        <dbReference type="ARBA" id="ARBA00023163"/>
    </source>
</evidence>
<dbReference type="GO" id="GO:0003899">
    <property type="term" value="F:DNA-directed RNA polymerase activity"/>
    <property type="evidence" value="ECO:0007669"/>
    <property type="project" value="InterPro"/>
</dbReference>
<comment type="subcellular location">
    <subcellularLocation>
        <location evidence="1">Nucleus</location>
    </subcellularLocation>
</comment>
<sequence>MVVSEKEVTRLYRVYRTVLEMLRDRNYLVLESEVNMSIQEFKAQFGENMRRVDLTIMKANKDDPSDKIYVFFIDDKKVGVQVVTNYRNRMLTDNVYRGILVLQKQVSSKARAVLAPVSSNVRLEEDELLVNITQHELVPKHQVLTDAEKKKLLETYTCQQTQLPKMLITDPVSKYYGLNRGQVVRIIRPSETAGIYVTYRIVV</sequence>
<organism evidence="7 8">
    <name type="scientific">Trifolium subterraneum</name>
    <name type="common">Subterranean clover</name>
    <dbReference type="NCBI Taxonomy" id="3900"/>
    <lineage>
        <taxon>Eukaryota</taxon>
        <taxon>Viridiplantae</taxon>
        <taxon>Streptophyta</taxon>
        <taxon>Embryophyta</taxon>
        <taxon>Tracheophyta</taxon>
        <taxon>Spermatophyta</taxon>
        <taxon>Magnoliopsida</taxon>
        <taxon>eudicotyledons</taxon>
        <taxon>Gunneridae</taxon>
        <taxon>Pentapetalae</taxon>
        <taxon>rosids</taxon>
        <taxon>fabids</taxon>
        <taxon>Fabales</taxon>
        <taxon>Fabaceae</taxon>
        <taxon>Papilionoideae</taxon>
        <taxon>50 kb inversion clade</taxon>
        <taxon>NPAAA clade</taxon>
        <taxon>Hologalegina</taxon>
        <taxon>IRL clade</taxon>
        <taxon>Trifolieae</taxon>
        <taxon>Trifolium</taxon>
    </lineage>
</organism>
<dbReference type="NCBIfam" id="NF007129">
    <property type="entry name" value="PRK09570.1"/>
    <property type="match status" value="1"/>
</dbReference>
<evidence type="ECO:0000259" key="6">
    <source>
        <dbReference type="Pfam" id="PF03871"/>
    </source>
</evidence>
<dbReference type="Pfam" id="PF03871">
    <property type="entry name" value="RNA_pol_Rpb5_N"/>
    <property type="match status" value="1"/>
</dbReference>
<accession>A0A2Z6M639</accession>
<dbReference type="SUPFAM" id="SSF55287">
    <property type="entry name" value="RPB5-like RNA polymerase subunit"/>
    <property type="match status" value="1"/>
</dbReference>
<evidence type="ECO:0000259" key="5">
    <source>
        <dbReference type="Pfam" id="PF01191"/>
    </source>
</evidence>
<dbReference type="Gene3D" id="3.40.1340.10">
    <property type="entry name" value="RNA polymerase, Rpb5, N-terminal domain"/>
    <property type="match status" value="1"/>
</dbReference>
<dbReference type="Pfam" id="PF01191">
    <property type="entry name" value="RNA_pol_Rpb5_C"/>
    <property type="match status" value="1"/>
</dbReference>
<keyword evidence="8" id="KW-1185">Reference proteome</keyword>
<proteinExistence type="inferred from homology"/>
<dbReference type="Gene3D" id="3.90.940.20">
    <property type="entry name" value="RPB5-like RNA polymerase subunit"/>
    <property type="match status" value="1"/>
</dbReference>
<reference evidence="8" key="1">
    <citation type="journal article" date="2017" name="Front. Plant Sci.">
        <title>Climate Clever Clovers: New Paradigm to Reduce the Environmental Footprint of Ruminants by Breeding Low Methanogenic Forages Utilizing Haplotype Variation.</title>
        <authorList>
            <person name="Kaur P."/>
            <person name="Appels R."/>
            <person name="Bayer P.E."/>
            <person name="Keeble-Gagnere G."/>
            <person name="Wang J."/>
            <person name="Hirakawa H."/>
            <person name="Shirasawa K."/>
            <person name="Vercoe P."/>
            <person name="Stefanova K."/>
            <person name="Durmic Z."/>
            <person name="Nichols P."/>
            <person name="Revell C."/>
            <person name="Isobe S.N."/>
            <person name="Edwards D."/>
            <person name="Erskine W."/>
        </authorList>
    </citation>
    <scope>NUCLEOTIDE SEQUENCE [LARGE SCALE GENOMIC DNA]</scope>
    <source>
        <strain evidence="8">cv. Daliak</strain>
    </source>
</reference>
<comment type="similarity">
    <text evidence="4">Belongs to the archaeal Rpo5/eukaryotic RPB5 RNA polymerase subunit family.</text>
</comment>
<dbReference type="Proteomes" id="UP000242715">
    <property type="component" value="Unassembled WGS sequence"/>
</dbReference>
<dbReference type="PIRSF" id="PIRSF000747">
    <property type="entry name" value="RPB5"/>
    <property type="match status" value="1"/>
</dbReference>
<dbReference type="GO" id="GO:0006362">
    <property type="term" value="P:transcription elongation by RNA polymerase I"/>
    <property type="evidence" value="ECO:0007669"/>
    <property type="project" value="TreeGrafter"/>
</dbReference>
<protein>
    <recommendedName>
        <fullName evidence="9">RNA polymerase subunit H/Rpb5 C-terminal domain-containing protein</fullName>
    </recommendedName>
</protein>
<dbReference type="InterPro" id="IPR035913">
    <property type="entry name" value="RPB5-like_sf"/>
</dbReference>
<dbReference type="GO" id="GO:0006366">
    <property type="term" value="P:transcription by RNA polymerase II"/>
    <property type="evidence" value="ECO:0007669"/>
    <property type="project" value="TreeGrafter"/>
</dbReference>
<evidence type="ECO:0000256" key="3">
    <source>
        <dbReference type="ARBA" id="ARBA00023242"/>
    </source>
</evidence>
<feature type="domain" description="RNA polymerase subunit H/Rpb5 C-terminal" evidence="5">
    <location>
        <begin position="130"/>
        <end position="202"/>
    </location>
</feature>
<evidence type="ECO:0008006" key="9">
    <source>
        <dbReference type="Google" id="ProtNLM"/>
    </source>
</evidence>
<dbReference type="FunFam" id="3.40.1340.10:FF:000001">
    <property type="entry name" value="DNA-directed RNA polymerases I, II, and III subunit RPABC1"/>
    <property type="match status" value="1"/>
</dbReference>
<dbReference type="InterPro" id="IPR020608">
    <property type="entry name" value="RNA_pol_subH/Rpb5_CS"/>
</dbReference>
<dbReference type="InterPro" id="IPR014381">
    <property type="entry name" value="Arch_Rpo5/euc_Rpb5"/>
</dbReference>
<dbReference type="EMBL" id="DF973342">
    <property type="protein sequence ID" value="GAU26808.1"/>
    <property type="molecule type" value="Genomic_DNA"/>
</dbReference>
<dbReference type="PANTHER" id="PTHR10535">
    <property type="entry name" value="DNA-DIRECTED RNA POLYMERASES I, II, AND III SUBUNIT RPABC1"/>
    <property type="match status" value="1"/>
</dbReference>
<feature type="domain" description="RNA polymerase Rpb5 N-terminal" evidence="6">
    <location>
        <begin position="5"/>
        <end position="90"/>
    </location>
</feature>
<gene>
    <name evidence="7" type="ORF">TSUD_289130</name>
</gene>
<dbReference type="FunFam" id="3.90.940.20:FF:000001">
    <property type="entry name" value="DNA-directed RNA polymerases I, II, and III subunit RPABC1"/>
    <property type="match status" value="1"/>
</dbReference>
<dbReference type="GO" id="GO:0003677">
    <property type="term" value="F:DNA binding"/>
    <property type="evidence" value="ECO:0007669"/>
    <property type="project" value="InterPro"/>
</dbReference>
<dbReference type="InterPro" id="IPR036710">
    <property type="entry name" value="RNA_pol_Rpb5_N_sf"/>
</dbReference>
<dbReference type="AlphaFoldDB" id="A0A2Z6M639"/>
<dbReference type="HAMAP" id="MF_00025">
    <property type="entry name" value="RNApol_Rpo5_RPB5"/>
    <property type="match status" value="1"/>
</dbReference>
<keyword evidence="2" id="KW-0804">Transcription</keyword>
<evidence type="ECO:0000256" key="4">
    <source>
        <dbReference type="ARBA" id="ARBA00025765"/>
    </source>
</evidence>
<evidence type="ECO:0000313" key="8">
    <source>
        <dbReference type="Proteomes" id="UP000242715"/>
    </source>
</evidence>
<dbReference type="PANTHER" id="PTHR10535:SF0">
    <property type="entry name" value="DNA-DIRECTED RNA POLYMERASES I, II, AND III SUBUNIT RPABC1"/>
    <property type="match status" value="1"/>
</dbReference>
<dbReference type="GO" id="GO:0005666">
    <property type="term" value="C:RNA polymerase III complex"/>
    <property type="evidence" value="ECO:0007669"/>
    <property type="project" value="TreeGrafter"/>
</dbReference>
<dbReference type="GO" id="GO:0042797">
    <property type="term" value="P:tRNA transcription by RNA polymerase III"/>
    <property type="evidence" value="ECO:0007669"/>
    <property type="project" value="TreeGrafter"/>
</dbReference>
<dbReference type="GO" id="GO:0005736">
    <property type="term" value="C:RNA polymerase I complex"/>
    <property type="evidence" value="ECO:0007669"/>
    <property type="project" value="TreeGrafter"/>
</dbReference>
<dbReference type="SUPFAM" id="SSF53036">
    <property type="entry name" value="Eukaryotic RPB5 N-terminal domain"/>
    <property type="match status" value="1"/>
</dbReference>
<dbReference type="InterPro" id="IPR005571">
    <property type="entry name" value="RNA_pol_Rpb5_N"/>
</dbReference>
<name>A0A2Z6M639_TRISU</name>
<evidence type="ECO:0000256" key="1">
    <source>
        <dbReference type="ARBA" id="ARBA00004123"/>
    </source>
</evidence>